<name>A0ABZ3FSF7_9ACTN</name>
<proteinExistence type="predicted"/>
<dbReference type="Proteomes" id="UP001442841">
    <property type="component" value="Chromosome"/>
</dbReference>
<accession>A0ABZ3FSF7</accession>
<protein>
    <submittedName>
        <fullName evidence="1">Uncharacterized protein</fullName>
    </submittedName>
</protein>
<keyword evidence="2" id="KW-1185">Reference proteome</keyword>
<organism evidence="1 2">
    <name type="scientific">Ammonicoccus fulvus</name>
    <dbReference type="NCBI Taxonomy" id="3138240"/>
    <lineage>
        <taxon>Bacteria</taxon>
        <taxon>Bacillati</taxon>
        <taxon>Actinomycetota</taxon>
        <taxon>Actinomycetes</taxon>
        <taxon>Propionibacteriales</taxon>
        <taxon>Propionibacteriaceae</taxon>
        <taxon>Ammonicoccus</taxon>
    </lineage>
</organism>
<gene>
    <name evidence="1" type="ORF">AADG42_10505</name>
</gene>
<sequence length="189" mass="21454">MTRKRLPVFDQRDDRDELLAEILRCGRPHRGLTLIAHLHLETLEVLGVRRVRTPEPPPEDAVVNYPLAKSMSPILRDIATDMVRGRDWLGEDKGWRPPNTELITIVCRDGDPVITHAETQYFWGWRYANHCTMAFDSDVYAMTPSGWAGLIGGTGSTPILGRDDPGPVDDALIFPPLREDLMYPDDEFF</sequence>
<reference evidence="1 2" key="1">
    <citation type="submission" date="2024-04" db="EMBL/GenBank/DDBJ databases">
        <title>Isolation of an actinomycete strain from pig manure.</title>
        <authorList>
            <person name="Gong T."/>
            <person name="Yu Z."/>
            <person name="An M."/>
            <person name="Wei C."/>
            <person name="Yang W."/>
            <person name="Liu L."/>
        </authorList>
    </citation>
    <scope>NUCLEOTIDE SEQUENCE [LARGE SCALE GENOMIC DNA]</scope>
    <source>
        <strain evidence="1 2">ZF39</strain>
    </source>
</reference>
<dbReference type="EMBL" id="CP154795">
    <property type="protein sequence ID" value="XAN07713.1"/>
    <property type="molecule type" value="Genomic_DNA"/>
</dbReference>
<evidence type="ECO:0000313" key="1">
    <source>
        <dbReference type="EMBL" id="XAN07713.1"/>
    </source>
</evidence>
<evidence type="ECO:0000313" key="2">
    <source>
        <dbReference type="Proteomes" id="UP001442841"/>
    </source>
</evidence>
<dbReference type="RefSeq" id="WP_425309168.1">
    <property type="nucleotide sequence ID" value="NZ_CP154795.1"/>
</dbReference>